<dbReference type="GO" id="GO:0008270">
    <property type="term" value="F:zinc ion binding"/>
    <property type="evidence" value="ECO:0007669"/>
    <property type="project" value="InterPro"/>
</dbReference>
<dbReference type="AlphaFoldDB" id="A0A6J3M7F5"/>
<dbReference type="Pfam" id="PF00172">
    <property type="entry name" value="Zn_clus"/>
    <property type="match status" value="1"/>
</dbReference>
<dbReference type="CDD" id="cd00067">
    <property type="entry name" value="GAL4"/>
    <property type="match status" value="1"/>
</dbReference>
<accession>A0A6J3M7F5</accession>
<name>A0A6J3M7F5_9PEZI</name>
<dbReference type="InterPro" id="IPR036864">
    <property type="entry name" value="Zn2-C6_fun-type_DNA-bd_sf"/>
</dbReference>
<evidence type="ECO:0000259" key="5">
    <source>
        <dbReference type="PROSITE" id="PS50048"/>
    </source>
</evidence>
<feature type="compositionally biased region" description="Low complexity" evidence="4">
    <location>
        <begin position="620"/>
        <end position="636"/>
    </location>
</feature>
<evidence type="ECO:0000256" key="2">
    <source>
        <dbReference type="ARBA" id="ARBA00022723"/>
    </source>
</evidence>
<evidence type="ECO:0000256" key="3">
    <source>
        <dbReference type="ARBA" id="ARBA00023242"/>
    </source>
</evidence>
<feature type="region of interest" description="Disordered" evidence="4">
    <location>
        <begin position="49"/>
        <end position="106"/>
    </location>
</feature>
<dbReference type="InterPro" id="IPR007219">
    <property type="entry name" value="XnlR_reg_dom"/>
</dbReference>
<dbReference type="SMART" id="SM00906">
    <property type="entry name" value="Fungal_trans"/>
    <property type="match status" value="1"/>
</dbReference>
<evidence type="ECO:0000256" key="1">
    <source>
        <dbReference type="ARBA" id="ARBA00004123"/>
    </source>
</evidence>
<feature type="compositionally biased region" description="Polar residues" evidence="4">
    <location>
        <begin position="84"/>
        <end position="94"/>
    </location>
</feature>
<evidence type="ECO:0000256" key="4">
    <source>
        <dbReference type="SAM" id="MobiDB-lite"/>
    </source>
</evidence>
<proteinExistence type="predicted"/>
<gene>
    <name evidence="7" type="ORF">K489DRAFT_400801</name>
</gene>
<dbReference type="Proteomes" id="UP000504637">
    <property type="component" value="Unplaced"/>
</dbReference>
<dbReference type="PROSITE" id="PS00463">
    <property type="entry name" value="ZN2_CY6_FUNGAL_1"/>
    <property type="match status" value="1"/>
</dbReference>
<dbReference type="RefSeq" id="XP_033460510.1">
    <property type="nucleotide sequence ID" value="XM_033607006.1"/>
</dbReference>
<feature type="region of interest" description="Disordered" evidence="4">
    <location>
        <begin position="620"/>
        <end position="658"/>
    </location>
</feature>
<keyword evidence="3" id="KW-0539">Nucleus</keyword>
<reference evidence="7" key="2">
    <citation type="submission" date="2020-04" db="EMBL/GenBank/DDBJ databases">
        <authorList>
            <consortium name="NCBI Genome Project"/>
        </authorList>
    </citation>
    <scope>NUCLEOTIDE SEQUENCE</scope>
    <source>
        <strain evidence="7">CBS 342.82</strain>
    </source>
</reference>
<dbReference type="Pfam" id="PF04082">
    <property type="entry name" value="Fungal_trans"/>
    <property type="match status" value="1"/>
</dbReference>
<dbReference type="PANTHER" id="PTHR31001">
    <property type="entry name" value="UNCHARACTERIZED TRANSCRIPTIONAL REGULATORY PROTEIN"/>
    <property type="match status" value="1"/>
</dbReference>
<reference evidence="7" key="1">
    <citation type="submission" date="2020-01" db="EMBL/GenBank/DDBJ databases">
        <authorList>
            <consortium name="DOE Joint Genome Institute"/>
            <person name="Haridas S."/>
            <person name="Albert R."/>
            <person name="Binder M."/>
            <person name="Bloem J."/>
            <person name="Labutti K."/>
            <person name="Salamov A."/>
            <person name="Andreopoulos B."/>
            <person name="Baker S.E."/>
            <person name="Barry K."/>
            <person name="Bills G."/>
            <person name="Bluhm B.H."/>
            <person name="Cannon C."/>
            <person name="Castanera R."/>
            <person name="Culley D.E."/>
            <person name="Daum C."/>
            <person name="Ezra D."/>
            <person name="Gonzalez J.B."/>
            <person name="Henrissat B."/>
            <person name="Kuo A."/>
            <person name="Liang C."/>
            <person name="Lipzen A."/>
            <person name="Lutzoni F."/>
            <person name="Magnuson J."/>
            <person name="Mondo S."/>
            <person name="Nolan M."/>
            <person name="Ohm R."/>
            <person name="Pangilinan J."/>
            <person name="Park H.-J."/>
            <person name="Ramirez L."/>
            <person name="Alfaro M."/>
            <person name="Sun H."/>
            <person name="Tritt A."/>
            <person name="Yoshinaga Y."/>
            <person name="Zwiers L.-H."/>
            <person name="Turgeon B.G."/>
            <person name="Goodwin S.B."/>
            <person name="Spatafora J.W."/>
            <person name="Crous P.W."/>
            <person name="Grigoriev I.V."/>
        </authorList>
    </citation>
    <scope>NUCLEOTIDE SEQUENCE</scope>
    <source>
        <strain evidence="7">CBS 342.82</strain>
    </source>
</reference>
<dbReference type="InterPro" id="IPR050613">
    <property type="entry name" value="Sec_Metabolite_Reg"/>
</dbReference>
<dbReference type="Gene3D" id="4.10.240.10">
    <property type="entry name" value="Zn(2)-C6 fungal-type DNA-binding domain"/>
    <property type="match status" value="1"/>
</dbReference>
<reference evidence="7" key="3">
    <citation type="submission" date="2025-08" db="UniProtKB">
        <authorList>
            <consortium name="RefSeq"/>
        </authorList>
    </citation>
    <scope>IDENTIFICATION</scope>
    <source>
        <strain evidence="7">CBS 342.82</strain>
    </source>
</reference>
<dbReference type="CDD" id="cd12148">
    <property type="entry name" value="fungal_TF_MHR"/>
    <property type="match status" value="1"/>
</dbReference>
<dbReference type="OrthoDB" id="3266505at2759"/>
<organism evidence="7">
    <name type="scientific">Dissoconium aciculare CBS 342.82</name>
    <dbReference type="NCBI Taxonomy" id="1314786"/>
    <lineage>
        <taxon>Eukaryota</taxon>
        <taxon>Fungi</taxon>
        <taxon>Dikarya</taxon>
        <taxon>Ascomycota</taxon>
        <taxon>Pezizomycotina</taxon>
        <taxon>Dothideomycetes</taxon>
        <taxon>Dothideomycetidae</taxon>
        <taxon>Mycosphaerellales</taxon>
        <taxon>Dissoconiaceae</taxon>
        <taxon>Dissoconium</taxon>
    </lineage>
</organism>
<feature type="domain" description="Zn(2)-C6 fungal-type" evidence="5">
    <location>
        <begin position="12"/>
        <end position="40"/>
    </location>
</feature>
<dbReference type="GeneID" id="54364806"/>
<dbReference type="GO" id="GO:0003677">
    <property type="term" value="F:DNA binding"/>
    <property type="evidence" value="ECO:0007669"/>
    <property type="project" value="InterPro"/>
</dbReference>
<evidence type="ECO:0000313" key="7">
    <source>
        <dbReference type="RefSeq" id="XP_033460510.1"/>
    </source>
</evidence>
<dbReference type="SUPFAM" id="SSF57701">
    <property type="entry name" value="Zn2/Cys6 DNA-binding domain"/>
    <property type="match status" value="1"/>
</dbReference>
<keyword evidence="2" id="KW-0479">Metal-binding</keyword>
<dbReference type="SMART" id="SM00066">
    <property type="entry name" value="GAL4"/>
    <property type="match status" value="1"/>
</dbReference>
<evidence type="ECO:0000313" key="6">
    <source>
        <dbReference type="Proteomes" id="UP000504637"/>
    </source>
</evidence>
<sequence length="723" mass="80163">MPRAVGRERPTACARCRKQKLKCDKEKPCTLCYHAGVPCVPREDIRASKHKSKAAGASSTTDGGVGSWSGRKDNHSQLHHAALSTDSAAQSTGRHPQKPGSANRLAASSSAMRFARKVLHVNDPDDNNDRKLGDDILHVLVGDPCLSEAVPWGLKFMSRPNLTVVDILLDVYIARAHWFMLFIHAPTIKDRARILWRRPTWQRTEAGEILVILSIVVMAAVLASEDSSWSGHSTMDKHGINLSTFRDEISREINENLLDVMGDCSVESVQICLILARYRAYTGETNIGWTLVGMAARNAYAAGFHLQPSNNDNLVQNEIRRRVWLAVKTVDTFSAMFNGRPPSLDSNFVHRREPYHIDDLAIHPHLVNHPILQWNGRATNFLTFHDLKYEVYEIMSKTLSAFRQIREDMQSDDNQRLLYTTVRETNEALMKWRARVPPFFDQSTWDDNDPLDCMGGQDKPWAADARTLTLQSLTMQVMFDSLIILLHRPIIELSLQQASRSSLRLTSEDISWSIQAAVDAALRTSRISMHTMECESSLSYILMNSLTISVILCIPPIQEPMTARAQQAKEGLYRIASECKQLSGKVPLAAQIHTLLSSLISTVVQRESASVLAQQQLQQQQGASRTATTTTSNSPQEAWQNATMSPPPLGSVTRPAGAPGLSVRMNNNWYNATAGPSTGLLNEIISPITAMSPARSSANDQTWTTLDLLGLTQSEGAGQFGGP</sequence>
<keyword evidence="6" id="KW-1185">Reference proteome</keyword>
<dbReference type="GO" id="GO:0006351">
    <property type="term" value="P:DNA-templated transcription"/>
    <property type="evidence" value="ECO:0007669"/>
    <property type="project" value="InterPro"/>
</dbReference>
<dbReference type="GO" id="GO:0005634">
    <property type="term" value="C:nucleus"/>
    <property type="evidence" value="ECO:0007669"/>
    <property type="project" value="UniProtKB-SubCell"/>
</dbReference>
<dbReference type="InterPro" id="IPR001138">
    <property type="entry name" value="Zn2Cys6_DnaBD"/>
</dbReference>
<protein>
    <recommendedName>
        <fullName evidence="5">Zn(2)-C6 fungal-type domain-containing protein</fullName>
    </recommendedName>
</protein>
<comment type="subcellular location">
    <subcellularLocation>
        <location evidence="1">Nucleus</location>
    </subcellularLocation>
</comment>
<dbReference type="GO" id="GO:0000981">
    <property type="term" value="F:DNA-binding transcription factor activity, RNA polymerase II-specific"/>
    <property type="evidence" value="ECO:0007669"/>
    <property type="project" value="InterPro"/>
</dbReference>
<dbReference type="PANTHER" id="PTHR31001:SF88">
    <property type="entry name" value="TRANSCRIPTION FACTOR PDR3"/>
    <property type="match status" value="1"/>
</dbReference>
<dbReference type="PROSITE" id="PS50048">
    <property type="entry name" value="ZN2_CY6_FUNGAL_2"/>
    <property type="match status" value="1"/>
</dbReference>